<feature type="transmembrane region" description="Helical" evidence="12">
    <location>
        <begin position="329"/>
        <end position="347"/>
    </location>
</feature>
<dbReference type="Gene3D" id="3.30.710.10">
    <property type="entry name" value="Potassium Channel Kv1.1, Chain A"/>
    <property type="match status" value="1"/>
</dbReference>
<keyword evidence="7" id="KW-0630">Potassium</keyword>
<dbReference type="PRINTS" id="PR00169">
    <property type="entry name" value="KCHANNEL"/>
</dbReference>
<dbReference type="GO" id="GO:0008076">
    <property type="term" value="C:voltage-gated potassium channel complex"/>
    <property type="evidence" value="ECO:0007669"/>
    <property type="project" value="InterPro"/>
</dbReference>
<comment type="caution">
    <text evidence="14">The sequence shown here is derived from an EMBL/GenBank/DDBJ whole genome shotgun (WGS) entry which is preliminary data.</text>
</comment>
<sequence length="421" mass="48015">NNCKRVIINISGLHFETQLRTLNQFPNTLLGEASRRNQYFDPRINEFFFDRNRPSFEAILYYYQSGGRIRRPTNVPLDVFAKEIQFFDLGQDTMNKFWKDEGFLTENRPLPENKVQRKIWLTFDEPSSSIFARFIAVISLSAILISIIEFCMETLPEYKHYNIFNDTIHNSTIVIEDETPELGEPFFIIESACVAWFTFELIVRFISCPNKSDFFMGDAMNIIDIIAILPYFIALPNILSEVNLTTGPYPDYVSLSVLRVMKLMRVFRIFKLTRYSEGLRLIGRALKASTKELALLIFFLFIGIVLFASAVYFAEAGQEDSHFESIPDAFWWAVVTMTTVGYGDMIPIGVWGKIVGTMTAIAGVITCALPVSVICSNFDFFYNRQADQAGMLSKNFDHVQICPCNSSKSDAISCKMAKEGA</sequence>
<evidence type="ECO:0000256" key="4">
    <source>
        <dbReference type="ARBA" id="ARBA00022692"/>
    </source>
</evidence>
<dbReference type="InterPro" id="IPR003968">
    <property type="entry name" value="K_chnl_volt-dep_Kv"/>
</dbReference>
<dbReference type="InterPro" id="IPR003972">
    <property type="entry name" value="K_chnl_volt-dep_Kv1"/>
</dbReference>
<name>A0AAV2QJC9_MEGNR</name>
<dbReference type="FunFam" id="1.10.287.70:FF:000002">
    <property type="entry name" value="Potassium voltage-gated channel subfamily a member"/>
    <property type="match status" value="1"/>
</dbReference>
<feature type="non-terminal residue" evidence="14">
    <location>
        <position position="1"/>
    </location>
</feature>
<proteinExistence type="predicted"/>
<feature type="transmembrane region" description="Helical" evidence="12">
    <location>
        <begin position="130"/>
        <end position="148"/>
    </location>
</feature>
<keyword evidence="10 12" id="KW-0472">Membrane</keyword>
<dbReference type="Pfam" id="PF02214">
    <property type="entry name" value="BTB_2"/>
    <property type="match status" value="1"/>
</dbReference>
<protein>
    <recommendedName>
        <fullName evidence="13">BTB domain-containing protein</fullName>
    </recommendedName>
</protein>
<dbReference type="InterPro" id="IPR003131">
    <property type="entry name" value="T1-type_BTB"/>
</dbReference>
<keyword evidence="5" id="KW-0631">Potassium channel</keyword>
<dbReference type="SUPFAM" id="SSF54695">
    <property type="entry name" value="POZ domain"/>
    <property type="match status" value="1"/>
</dbReference>
<dbReference type="Gene3D" id="1.20.120.350">
    <property type="entry name" value="Voltage-gated potassium channels. Chain C"/>
    <property type="match status" value="1"/>
</dbReference>
<dbReference type="PRINTS" id="PR01496">
    <property type="entry name" value="SHAKERCHANEL"/>
</dbReference>
<dbReference type="Gene3D" id="1.10.287.70">
    <property type="match status" value="1"/>
</dbReference>
<keyword evidence="2" id="KW-0813">Transport</keyword>
<keyword evidence="11" id="KW-0407">Ion channel</keyword>
<dbReference type="InterPro" id="IPR028325">
    <property type="entry name" value="VG_K_chnl"/>
</dbReference>
<evidence type="ECO:0000259" key="13">
    <source>
        <dbReference type="SMART" id="SM00225"/>
    </source>
</evidence>
<keyword evidence="3" id="KW-0633">Potassium transport</keyword>
<evidence type="ECO:0000256" key="1">
    <source>
        <dbReference type="ARBA" id="ARBA00004141"/>
    </source>
</evidence>
<dbReference type="PANTHER" id="PTHR11537">
    <property type="entry name" value="VOLTAGE-GATED POTASSIUM CHANNEL"/>
    <property type="match status" value="1"/>
</dbReference>
<dbReference type="FunFam" id="3.30.710.10:FF:000053">
    <property type="entry name" value="potassium voltage-gated channel subfamily A member 4"/>
    <property type="match status" value="1"/>
</dbReference>
<keyword evidence="6" id="KW-0851">Voltage-gated channel</keyword>
<keyword evidence="15" id="KW-1185">Reference proteome</keyword>
<dbReference type="Pfam" id="PF00520">
    <property type="entry name" value="Ion_trans"/>
    <property type="match status" value="1"/>
</dbReference>
<evidence type="ECO:0000256" key="9">
    <source>
        <dbReference type="ARBA" id="ARBA00023065"/>
    </source>
</evidence>
<reference evidence="14 15" key="1">
    <citation type="submission" date="2024-05" db="EMBL/GenBank/DDBJ databases">
        <authorList>
            <person name="Wallberg A."/>
        </authorList>
    </citation>
    <scope>NUCLEOTIDE SEQUENCE [LARGE SCALE GENOMIC DNA]</scope>
</reference>
<dbReference type="InterPro" id="IPR027359">
    <property type="entry name" value="Volt_channel_dom_sf"/>
</dbReference>
<dbReference type="EMBL" id="CAXKWB010007002">
    <property type="protein sequence ID" value="CAL4085415.1"/>
    <property type="molecule type" value="Genomic_DNA"/>
</dbReference>
<dbReference type="GO" id="GO:0051260">
    <property type="term" value="P:protein homooligomerization"/>
    <property type="evidence" value="ECO:0007669"/>
    <property type="project" value="InterPro"/>
</dbReference>
<gene>
    <name evidence="14" type="ORF">MNOR_LOCUS12674</name>
</gene>
<dbReference type="InterPro" id="IPR011333">
    <property type="entry name" value="SKP1/BTB/POZ_sf"/>
</dbReference>
<dbReference type="PRINTS" id="PR01491">
    <property type="entry name" value="KVCHANNEL"/>
</dbReference>
<dbReference type="GO" id="GO:0001508">
    <property type="term" value="P:action potential"/>
    <property type="evidence" value="ECO:0007669"/>
    <property type="project" value="TreeGrafter"/>
</dbReference>
<dbReference type="InterPro" id="IPR000210">
    <property type="entry name" value="BTB/POZ_dom"/>
</dbReference>
<dbReference type="FunFam" id="1.20.120.350:FF:000074">
    <property type="entry name" value="SHaW family of potassium channels"/>
    <property type="match status" value="1"/>
</dbReference>
<accession>A0AAV2QJC9</accession>
<dbReference type="SMART" id="SM00225">
    <property type="entry name" value="BTB"/>
    <property type="match status" value="1"/>
</dbReference>
<evidence type="ECO:0000256" key="6">
    <source>
        <dbReference type="ARBA" id="ARBA00022882"/>
    </source>
</evidence>
<dbReference type="GO" id="GO:0005251">
    <property type="term" value="F:delayed rectifier potassium channel activity"/>
    <property type="evidence" value="ECO:0007669"/>
    <property type="project" value="TreeGrafter"/>
</dbReference>
<dbReference type="AlphaFoldDB" id="A0AAV2QJC9"/>
<keyword evidence="9" id="KW-0406">Ion transport</keyword>
<evidence type="ECO:0000256" key="12">
    <source>
        <dbReference type="SAM" id="Phobius"/>
    </source>
</evidence>
<evidence type="ECO:0000313" key="15">
    <source>
        <dbReference type="Proteomes" id="UP001497623"/>
    </source>
</evidence>
<evidence type="ECO:0000256" key="11">
    <source>
        <dbReference type="ARBA" id="ARBA00023303"/>
    </source>
</evidence>
<feature type="non-terminal residue" evidence="14">
    <location>
        <position position="421"/>
    </location>
</feature>
<evidence type="ECO:0000256" key="3">
    <source>
        <dbReference type="ARBA" id="ARBA00022538"/>
    </source>
</evidence>
<keyword evidence="4 12" id="KW-0812">Transmembrane</keyword>
<evidence type="ECO:0000256" key="8">
    <source>
        <dbReference type="ARBA" id="ARBA00022989"/>
    </source>
</evidence>
<evidence type="ECO:0000256" key="10">
    <source>
        <dbReference type="ARBA" id="ARBA00023136"/>
    </source>
</evidence>
<feature type="transmembrane region" description="Helical" evidence="12">
    <location>
        <begin position="354"/>
        <end position="374"/>
    </location>
</feature>
<dbReference type="PANTHER" id="PTHR11537:SF113">
    <property type="entry name" value="POTASSIUM VOLTAGE-GATED CHANNEL PROTEIN SHAKER"/>
    <property type="match status" value="1"/>
</dbReference>
<evidence type="ECO:0000256" key="7">
    <source>
        <dbReference type="ARBA" id="ARBA00022958"/>
    </source>
</evidence>
<feature type="transmembrane region" description="Helical" evidence="12">
    <location>
        <begin position="186"/>
        <end position="207"/>
    </location>
</feature>
<organism evidence="14 15">
    <name type="scientific">Meganyctiphanes norvegica</name>
    <name type="common">Northern krill</name>
    <name type="synonym">Thysanopoda norvegica</name>
    <dbReference type="NCBI Taxonomy" id="48144"/>
    <lineage>
        <taxon>Eukaryota</taxon>
        <taxon>Metazoa</taxon>
        <taxon>Ecdysozoa</taxon>
        <taxon>Arthropoda</taxon>
        <taxon>Crustacea</taxon>
        <taxon>Multicrustacea</taxon>
        <taxon>Malacostraca</taxon>
        <taxon>Eumalacostraca</taxon>
        <taxon>Eucarida</taxon>
        <taxon>Euphausiacea</taxon>
        <taxon>Euphausiidae</taxon>
        <taxon>Meganyctiphanes</taxon>
    </lineage>
</organism>
<evidence type="ECO:0000256" key="5">
    <source>
        <dbReference type="ARBA" id="ARBA00022826"/>
    </source>
</evidence>
<dbReference type="Proteomes" id="UP001497623">
    <property type="component" value="Unassembled WGS sequence"/>
</dbReference>
<comment type="subcellular location">
    <subcellularLocation>
        <location evidence="1">Membrane</location>
        <topology evidence="1">Multi-pass membrane protein</topology>
    </subcellularLocation>
</comment>
<feature type="transmembrane region" description="Helical" evidence="12">
    <location>
        <begin position="293"/>
        <end position="314"/>
    </location>
</feature>
<dbReference type="InterPro" id="IPR005821">
    <property type="entry name" value="Ion_trans_dom"/>
</dbReference>
<evidence type="ECO:0000256" key="2">
    <source>
        <dbReference type="ARBA" id="ARBA00022448"/>
    </source>
</evidence>
<keyword evidence="8 12" id="KW-1133">Transmembrane helix</keyword>
<evidence type="ECO:0000313" key="14">
    <source>
        <dbReference type="EMBL" id="CAL4085415.1"/>
    </source>
</evidence>
<feature type="domain" description="BTB" evidence="13">
    <location>
        <begin position="4"/>
        <end position="104"/>
    </location>
</feature>
<dbReference type="SUPFAM" id="SSF81324">
    <property type="entry name" value="Voltage-gated potassium channels"/>
    <property type="match status" value="1"/>
</dbReference>